<dbReference type="InterPro" id="IPR011008">
    <property type="entry name" value="Dimeric_a/b-barrel"/>
</dbReference>
<dbReference type="Proteomes" id="UP000309061">
    <property type="component" value="Chromosome"/>
</dbReference>
<protein>
    <submittedName>
        <fullName evidence="2">Antibiotic biosynthesis monooxygenase</fullName>
    </submittedName>
</protein>
<name>A0A6B8KLJ0_9HYPH</name>
<keyword evidence="2" id="KW-0503">Monooxygenase</keyword>
<dbReference type="OrthoDB" id="9797060at2"/>
<proteinExistence type="predicted"/>
<reference evidence="2 3" key="1">
    <citation type="submission" date="2019-11" db="EMBL/GenBank/DDBJ databases">
        <title>The genome sequence of Methylocystis heyeri.</title>
        <authorList>
            <person name="Oshkin I.Y."/>
            <person name="Miroshnikov K."/>
            <person name="Dedysh S.N."/>
        </authorList>
    </citation>
    <scope>NUCLEOTIDE SEQUENCE [LARGE SCALE GENOMIC DNA]</scope>
    <source>
        <strain evidence="2 3">H2</strain>
    </source>
</reference>
<dbReference type="PANTHER" id="PTHR37811">
    <property type="entry name" value="BLL5343 PROTEIN"/>
    <property type="match status" value="1"/>
</dbReference>
<dbReference type="Pfam" id="PF03992">
    <property type="entry name" value="ABM"/>
    <property type="match status" value="1"/>
</dbReference>
<dbReference type="SUPFAM" id="SSF54909">
    <property type="entry name" value="Dimeric alpha+beta barrel"/>
    <property type="match status" value="1"/>
</dbReference>
<sequence length="108" mass="12061">MPDFAQTPPPPYYAVIFTSKRADLDGAYEQMAAVLAEKVRSAPGCLGYESARGADGFGITVAYFADEASIAAWKADALHREAQRLGKTRWYEKYHVRIARVEREYEGP</sequence>
<dbReference type="AlphaFoldDB" id="A0A6B8KLJ0"/>
<accession>A0A6B8KLJ0</accession>
<dbReference type="PANTHER" id="PTHR37811:SF2">
    <property type="entry name" value="ABM DOMAIN-CONTAINING PROTEIN"/>
    <property type="match status" value="1"/>
</dbReference>
<organism evidence="2 3">
    <name type="scientific">Methylocystis heyeri</name>
    <dbReference type="NCBI Taxonomy" id="391905"/>
    <lineage>
        <taxon>Bacteria</taxon>
        <taxon>Pseudomonadati</taxon>
        <taxon>Pseudomonadota</taxon>
        <taxon>Alphaproteobacteria</taxon>
        <taxon>Hyphomicrobiales</taxon>
        <taxon>Methylocystaceae</taxon>
        <taxon>Methylocystis</taxon>
    </lineage>
</organism>
<dbReference type="GO" id="GO:0004497">
    <property type="term" value="F:monooxygenase activity"/>
    <property type="evidence" value="ECO:0007669"/>
    <property type="project" value="UniProtKB-KW"/>
</dbReference>
<evidence type="ECO:0000313" key="3">
    <source>
        <dbReference type="Proteomes" id="UP000309061"/>
    </source>
</evidence>
<evidence type="ECO:0000259" key="1">
    <source>
        <dbReference type="Pfam" id="PF03992"/>
    </source>
</evidence>
<keyword evidence="2" id="KW-0560">Oxidoreductase</keyword>
<dbReference type="KEGG" id="mhey:H2LOC_019535"/>
<gene>
    <name evidence="2" type="ORF">H2LOC_019535</name>
</gene>
<evidence type="ECO:0000313" key="2">
    <source>
        <dbReference type="EMBL" id="QGM47688.1"/>
    </source>
</evidence>
<keyword evidence="3" id="KW-1185">Reference proteome</keyword>
<dbReference type="Gene3D" id="3.30.70.100">
    <property type="match status" value="1"/>
</dbReference>
<dbReference type="InterPro" id="IPR007138">
    <property type="entry name" value="ABM_dom"/>
</dbReference>
<dbReference type="RefSeq" id="WP_136494342.1">
    <property type="nucleotide sequence ID" value="NZ_CP046052.1"/>
</dbReference>
<feature type="domain" description="ABM" evidence="1">
    <location>
        <begin position="12"/>
        <end position="84"/>
    </location>
</feature>
<dbReference type="EMBL" id="CP046052">
    <property type="protein sequence ID" value="QGM47688.1"/>
    <property type="molecule type" value="Genomic_DNA"/>
</dbReference>
<dbReference type="InterPro" id="IPR052936">
    <property type="entry name" value="Jasmonate_Hydroxylase-like"/>
</dbReference>